<keyword evidence="4" id="KW-1185">Reference proteome</keyword>
<sequence length="400" mass="43311">MDPRQNPYAPGAGTPPPELAGREDVIEKASIALDRIRAGRSARSLLIVGLRGVGKTVLLNRLNQDAEVKGITTLILEAPERKSLPALLAPALRTAILKLDRLAAGGELAKKALRGLGSFIQAMKVKYADVEVGLDLGIEPGLADTGDLDADLTALLRAVGEAAKDRDTAVVLFIDELQYVEENELAALITALHRCSQLQLPITLIGAGLPQLAGQMGNAKSYAERLFEFVPLDALSEEEARAALLEPAEKENASYEPAALESIFRKTRGYPYFLQEWGKHAWDCADSSPIRAEDVDNCATDRAIAELDRSFFRVRMDRLTPAERKYVRAMAELGAGSHRSGGISKVLGKSVNAVAPIRSSLIRKGMIYSPSHGDTAFTVPLFDEFLKRQMPNFDPLEGGA</sequence>
<keyword evidence="3" id="KW-0067">ATP-binding</keyword>
<evidence type="ECO:0000256" key="1">
    <source>
        <dbReference type="SAM" id="MobiDB-lite"/>
    </source>
</evidence>
<dbReference type="Proteomes" id="UP001356170">
    <property type="component" value="Unassembled WGS sequence"/>
</dbReference>
<keyword evidence="3" id="KW-0547">Nucleotide-binding</keyword>
<dbReference type="Gene3D" id="3.40.50.300">
    <property type="entry name" value="P-loop containing nucleotide triphosphate hydrolases"/>
    <property type="match status" value="1"/>
</dbReference>
<reference evidence="3 4" key="1">
    <citation type="submission" date="2024-01" db="EMBL/GenBank/DDBJ databases">
        <title>Novel species of the genus Luteimonas isolated from rivers.</title>
        <authorList>
            <person name="Lu H."/>
        </authorList>
    </citation>
    <scope>NUCLEOTIDE SEQUENCE [LARGE SCALE GENOMIC DNA]</scope>
    <source>
        <strain evidence="3 4">FXH3W</strain>
    </source>
</reference>
<accession>A0ABU7UWD7</accession>
<dbReference type="PANTHER" id="PTHR34301">
    <property type="entry name" value="DNA-BINDING PROTEIN-RELATED"/>
    <property type="match status" value="1"/>
</dbReference>
<dbReference type="GO" id="GO:0005524">
    <property type="term" value="F:ATP binding"/>
    <property type="evidence" value="ECO:0007669"/>
    <property type="project" value="UniProtKB-KW"/>
</dbReference>
<proteinExistence type="predicted"/>
<feature type="domain" description="Orc1-like AAA ATPase" evidence="2">
    <location>
        <begin position="18"/>
        <end position="205"/>
    </location>
</feature>
<dbReference type="InterPro" id="IPR041664">
    <property type="entry name" value="AAA_16"/>
</dbReference>
<dbReference type="SUPFAM" id="SSF52540">
    <property type="entry name" value="P-loop containing nucleoside triphosphate hydrolases"/>
    <property type="match status" value="1"/>
</dbReference>
<dbReference type="Pfam" id="PF13191">
    <property type="entry name" value="AAA_16"/>
    <property type="match status" value="1"/>
</dbReference>
<feature type="region of interest" description="Disordered" evidence="1">
    <location>
        <begin position="1"/>
        <end position="20"/>
    </location>
</feature>
<gene>
    <name evidence="3" type="ORF">V3390_00575</name>
</gene>
<comment type="caution">
    <text evidence="3">The sequence shown here is derived from an EMBL/GenBank/DDBJ whole genome shotgun (WGS) entry which is preliminary data.</text>
</comment>
<organism evidence="3 4">
    <name type="scientific">Aquilutibacter rugosus</name>
    <dbReference type="NCBI Taxonomy" id="3115820"/>
    <lineage>
        <taxon>Bacteria</taxon>
        <taxon>Pseudomonadati</taxon>
        <taxon>Pseudomonadota</taxon>
        <taxon>Gammaproteobacteria</taxon>
        <taxon>Lysobacterales</taxon>
        <taxon>Lysobacteraceae</taxon>
        <taxon>Aquilutibacter</taxon>
    </lineage>
</organism>
<name>A0ABU7UWD7_9GAMM</name>
<evidence type="ECO:0000313" key="4">
    <source>
        <dbReference type="Proteomes" id="UP001356170"/>
    </source>
</evidence>
<dbReference type="InterPro" id="IPR027417">
    <property type="entry name" value="P-loop_NTPase"/>
</dbReference>
<evidence type="ECO:0000259" key="2">
    <source>
        <dbReference type="Pfam" id="PF13191"/>
    </source>
</evidence>
<dbReference type="EMBL" id="JAZHBO010000001">
    <property type="protein sequence ID" value="MEF2154740.1"/>
    <property type="molecule type" value="Genomic_DNA"/>
</dbReference>
<protein>
    <submittedName>
        <fullName evidence="3">ATP-binding protein</fullName>
    </submittedName>
</protein>
<dbReference type="RefSeq" id="WP_331702901.1">
    <property type="nucleotide sequence ID" value="NZ_JAZHBO010000001.1"/>
</dbReference>
<dbReference type="PANTHER" id="PTHR34301:SF8">
    <property type="entry name" value="ATPASE DOMAIN-CONTAINING PROTEIN"/>
    <property type="match status" value="1"/>
</dbReference>
<evidence type="ECO:0000313" key="3">
    <source>
        <dbReference type="EMBL" id="MEF2154740.1"/>
    </source>
</evidence>